<gene>
    <name evidence="1" type="ORF">J2S11_001590</name>
</gene>
<dbReference type="Proteomes" id="UP001235840">
    <property type="component" value="Unassembled WGS sequence"/>
</dbReference>
<evidence type="ECO:0000313" key="2">
    <source>
        <dbReference type="Proteomes" id="UP001235840"/>
    </source>
</evidence>
<sequence length="84" mass="9501">MQTVETRTLFFVSSQVPKGMANNIAPSCWERATRAVIKGELVKAKVIKGITSSLNLSFNIEKKLKNHIEVKFLLINITTNTFYE</sequence>
<proteinExistence type="predicted"/>
<organism evidence="1 2">
    <name type="scientific">Caldalkalibacillus horti</name>
    <dbReference type="NCBI Taxonomy" id="77523"/>
    <lineage>
        <taxon>Bacteria</taxon>
        <taxon>Bacillati</taxon>
        <taxon>Bacillota</taxon>
        <taxon>Bacilli</taxon>
        <taxon>Bacillales</taxon>
        <taxon>Bacillaceae</taxon>
        <taxon>Caldalkalibacillus</taxon>
    </lineage>
</organism>
<protein>
    <submittedName>
        <fullName evidence="1">Uncharacterized protein</fullName>
    </submittedName>
</protein>
<dbReference type="EMBL" id="JAUSTY010000005">
    <property type="protein sequence ID" value="MDQ0165689.1"/>
    <property type="molecule type" value="Genomic_DNA"/>
</dbReference>
<keyword evidence="2" id="KW-1185">Reference proteome</keyword>
<reference evidence="1 2" key="1">
    <citation type="submission" date="2023-07" db="EMBL/GenBank/DDBJ databases">
        <title>Genomic Encyclopedia of Type Strains, Phase IV (KMG-IV): sequencing the most valuable type-strain genomes for metagenomic binning, comparative biology and taxonomic classification.</title>
        <authorList>
            <person name="Goeker M."/>
        </authorList>
    </citation>
    <scope>NUCLEOTIDE SEQUENCE [LARGE SCALE GENOMIC DNA]</scope>
    <source>
        <strain evidence="1 2">DSM 12751</strain>
    </source>
</reference>
<evidence type="ECO:0000313" key="1">
    <source>
        <dbReference type="EMBL" id="MDQ0165689.1"/>
    </source>
</evidence>
<accession>A0ABT9VXJ1</accession>
<comment type="caution">
    <text evidence="1">The sequence shown here is derived from an EMBL/GenBank/DDBJ whole genome shotgun (WGS) entry which is preliminary data.</text>
</comment>
<name>A0ABT9VXJ1_9BACI</name>